<keyword evidence="3" id="KW-0551">Lipid droplet</keyword>
<dbReference type="AlphaFoldDB" id="A0A6P9CFP6"/>
<dbReference type="GO" id="GO:0010890">
    <property type="term" value="P:positive regulation of triglyceride storage"/>
    <property type="evidence" value="ECO:0007669"/>
    <property type="project" value="TreeGrafter"/>
</dbReference>
<feature type="region of interest" description="Disordered" evidence="4">
    <location>
        <begin position="186"/>
        <end position="211"/>
    </location>
</feature>
<dbReference type="GO" id="GO:0005829">
    <property type="term" value="C:cytosol"/>
    <property type="evidence" value="ECO:0007669"/>
    <property type="project" value="TreeGrafter"/>
</dbReference>
<sequence length="645" mass="72514">MARFWSSEEYKMIAGSSDPMSQTLYLREEKTVLSLCFLWIELERLAINRVTSQCESLDADFDGVLDDRKYDVDLMMETISMFSDPQSRSKSPTRKPKDLCRDNHLNFRALDEQKELVEEDSSPAPQPVVEEIIVPRKEEKEVQIKNQAVQREEKASEMSSRRTLDTLVTPTGPIIILLESGSTEQLKEERKALEEPKVVERELSPPRTPPKCEALAVLPPPSEAPRSVPLPDKIPPAFPPPSPQEPKTLQSKCFEEGSVLRILFERTKPVFDMVPKGLHTIIQEIASMHHPQTAVPTETKKDEVDSILVTHKGRLLSQRGKEKATSEETSLLLPAEKENSSAMATSLSSFVVSPVGQVFADTIERALSKSEEWLNYYLPAPESNKAIPGGADTSMQDLCKEGCFMRINSLSTQLRNRAFKIVLHQIKAARQNTHENLSLLDQILEMVEFAQTTGSTTLSNVPQKLANLWTQWNTSQGLPNTQPTSATVKESLSLMPEQLEMKAFLLTRDLARELYHTYHNLLPHISELPAHLQEKVTQIHENLEEMQGYLSSSTNLRDLPNSIVLQSRQKIATARENLDELLEFMGKNAGSPWLPQASSSPSGKELLYHPTLRQREGTTSEQKVKAESTGSRQFPHPPPPAPPRL</sequence>
<dbReference type="GO" id="GO:0019915">
    <property type="term" value="P:lipid storage"/>
    <property type="evidence" value="ECO:0007669"/>
    <property type="project" value="TreeGrafter"/>
</dbReference>
<proteinExistence type="inferred from homology"/>
<organism evidence="5 6">
    <name type="scientific">Pantherophis guttatus</name>
    <name type="common">Corn snake</name>
    <name type="synonym">Elaphe guttata</name>
    <dbReference type="NCBI Taxonomy" id="94885"/>
    <lineage>
        <taxon>Eukaryota</taxon>
        <taxon>Metazoa</taxon>
        <taxon>Chordata</taxon>
        <taxon>Craniata</taxon>
        <taxon>Vertebrata</taxon>
        <taxon>Euteleostomi</taxon>
        <taxon>Lepidosauria</taxon>
        <taxon>Squamata</taxon>
        <taxon>Bifurcata</taxon>
        <taxon>Unidentata</taxon>
        <taxon>Episquamata</taxon>
        <taxon>Toxicofera</taxon>
        <taxon>Serpentes</taxon>
        <taxon>Colubroidea</taxon>
        <taxon>Colubridae</taxon>
        <taxon>Colubrinae</taxon>
        <taxon>Pantherophis</taxon>
    </lineage>
</organism>
<dbReference type="GO" id="GO:0005811">
    <property type="term" value="C:lipid droplet"/>
    <property type="evidence" value="ECO:0007669"/>
    <property type="project" value="UniProtKB-SubCell"/>
</dbReference>
<gene>
    <name evidence="6" type="primary">LOC117668666</name>
</gene>
<dbReference type="InParanoid" id="A0A6P9CFP6"/>
<accession>A0A6P9CFP6</accession>
<comment type="subcellular location">
    <subcellularLocation>
        <location evidence="1">Lipid droplet</location>
    </subcellularLocation>
</comment>
<dbReference type="PANTHER" id="PTHR14024:SF11">
    <property type="entry name" value="PERILIPIN-3"/>
    <property type="match status" value="1"/>
</dbReference>
<dbReference type="GeneID" id="117668666"/>
<feature type="compositionally biased region" description="Basic and acidic residues" evidence="4">
    <location>
        <begin position="186"/>
        <end position="204"/>
    </location>
</feature>
<evidence type="ECO:0000256" key="2">
    <source>
        <dbReference type="ARBA" id="ARBA00006311"/>
    </source>
</evidence>
<keyword evidence="5" id="KW-1185">Reference proteome</keyword>
<dbReference type="Proteomes" id="UP001652622">
    <property type="component" value="Unplaced"/>
</dbReference>
<reference evidence="6" key="1">
    <citation type="submission" date="2025-08" db="UniProtKB">
        <authorList>
            <consortium name="RefSeq"/>
        </authorList>
    </citation>
    <scope>IDENTIFICATION</scope>
    <source>
        <tissue evidence="6">Blood</tissue>
    </source>
</reference>
<evidence type="ECO:0000256" key="3">
    <source>
        <dbReference type="ARBA" id="ARBA00022677"/>
    </source>
</evidence>
<comment type="similarity">
    <text evidence="2">Belongs to the perilipin family.</text>
</comment>
<evidence type="ECO:0000256" key="4">
    <source>
        <dbReference type="SAM" id="MobiDB-lite"/>
    </source>
</evidence>
<dbReference type="PANTHER" id="PTHR14024">
    <property type="entry name" value="PERILIPIN"/>
    <property type="match status" value="1"/>
</dbReference>
<evidence type="ECO:0000313" key="6">
    <source>
        <dbReference type="RefSeq" id="XP_034278620.1"/>
    </source>
</evidence>
<dbReference type="KEGG" id="pgut:117668666"/>
<dbReference type="Gene3D" id="1.20.120.340">
    <property type="entry name" value="Flagellar protein FliS"/>
    <property type="match status" value="1"/>
</dbReference>
<dbReference type="Pfam" id="PF03036">
    <property type="entry name" value="Perilipin"/>
    <property type="match status" value="1"/>
</dbReference>
<name>A0A6P9CFP6_PANGU</name>
<dbReference type="InterPro" id="IPR004279">
    <property type="entry name" value="Perilipin"/>
</dbReference>
<dbReference type="SUPFAM" id="SSF109775">
    <property type="entry name" value="Mannose-6-phosphate receptor binding protein 1 (Tip47), C-terminal domain"/>
    <property type="match status" value="1"/>
</dbReference>
<feature type="compositionally biased region" description="Basic and acidic residues" evidence="4">
    <location>
        <begin position="613"/>
        <end position="626"/>
    </location>
</feature>
<evidence type="ECO:0000256" key="1">
    <source>
        <dbReference type="ARBA" id="ARBA00004502"/>
    </source>
</evidence>
<evidence type="ECO:0000313" key="5">
    <source>
        <dbReference type="Proteomes" id="UP001652622"/>
    </source>
</evidence>
<feature type="compositionally biased region" description="Pro residues" evidence="4">
    <location>
        <begin position="635"/>
        <end position="645"/>
    </location>
</feature>
<feature type="region of interest" description="Disordered" evidence="4">
    <location>
        <begin position="591"/>
        <end position="645"/>
    </location>
</feature>
<dbReference type="RefSeq" id="XP_034278620.1">
    <property type="nucleotide sequence ID" value="XM_034422729.2"/>
</dbReference>
<protein>
    <submittedName>
        <fullName evidence="6">Perilipin-3-like isoform X1</fullName>
    </submittedName>
</protein>